<keyword evidence="2" id="KW-1185">Reference proteome</keyword>
<dbReference type="AlphaFoldDB" id="A0A7J5XHU1"/>
<organism evidence="1 2">
    <name type="scientific">Dissostichus mawsoni</name>
    <name type="common">Antarctic cod</name>
    <dbReference type="NCBI Taxonomy" id="36200"/>
    <lineage>
        <taxon>Eukaryota</taxon>
        <taxon>Metazoa</taxon>
        <taxon>Chordata</taxon>
        <taxon>Craniata</taxon>
        <taxon>Vertebrata</taxon>
        <taxon>Euteleostomi</taxon>
        <taxon>Actinopterygii</taxon>
        <taxon>Neopterygii</taxon>
        <taxon>Teleostei</taxon>
        <taxon>Neoteleostei</taxon>
        <taxon>Acanthomorphata</taxon>
        <taxon>Eupercaria</taxon>
        <taxon>Perciformes</taxon>
        <taxon>Notothenioidei</taxon>
        <taxon>Nototheniidae</taxon>
        <taxon>Dissostichus</taxon>
    </lineage>
</organism>
<dbReference type="EMBL" id="JAAKFY010000024">
    <property type="protein sequence ID" value="KAF3836393.1"/>
    <property type="molecule type" value="Genomic_DNA"/>
</dbReference>
<evidence type="ECO:0000313" key="1">
    <source>
        <dbReference type="EMBL" id="KAF3836393.1"/>
    </source>
</evidence>
<gene>
    <name evidence="1" type="ORF">F7725_028951</name>
</gene>
<sequence length="401" mass="46515">MLLQEQQPATDVILKKCVILGEMFNENWIFSFFSASFLFLVKKKYILKSVWYLALQKWMHAYLTLQVCNLFSVLRVDGLRQQGVQVHAHLLLPLLFILHLDEYRNIKINIYFFISMRCCAFRVSGSWEYKHEFTPFLPASLYRICRRRNICFNLCNTLSKLRLVGLWELRVETLRDAHPAALLIFTLREENNICHQEKYRFDCNTLLGNEGFTSIVQETVFTSLCISVISRANWISEVSGSWEYREEGAPFTKRLGRQFTCRRERGMLTASQKFVPSESTNCCSSPSSLPPCTCSEEQTEFHHKTHPSIYHLFILSCINPSILSDLAEHLRQLLDKLSLCGFWQQRVKRGGNLLFVLHLEHKQHKQSLSPHGRKCFYITQINTVTISVSTSLCSCEASLAC</sequence>
<proteinExistence type="predicted"/>
<dbReference type="Proteomes" id="UP000518266">
    <property type="component" value="Unassembled WGS sequence"/>
</dbReference>
<reference evidence="1 2" key="1">
    <citation type="submission" date="2020-03" db="EMBL/GenBank/DDBJ databases">
        <title>Dissostichus mawsoni Genome sequencing and assembly.</title>
        <authorList>
            <person name="Park H."/>
        </authorList>
    </citation>
    <scope>NUCLEOTIDE SEQUENCE [LARGE SCALE GENOMIC DNA]</scope>
    <source>
        <strain evidence="1">DM0001</strain>
        <tissue evidence="1">Muscle</tissue>
    </source>
</reference>
<accession>A0A7J5XHU1</accession>
<evidence type="ECO:0000313" key="2">
    <source>
        <dbReference type="Proteomes" id="UP000518266"/>
    </source>
</evidence>
<comment type="caution">
    <text evidence="1">The sequence shown here is derived from an EMBL/GenBank/DDBJ whole genome shotgun (WGS) entry which is preliminary data.</text>
</comment>
<name>A0A7J5XHU1_DISMA</name>
<protein>
    <submittedName>
        <fullName evidence="1">Uncharacterized protein</fullName>
    </submittedName>
</protein>